<gene>
    <name evidence="2" type="ORF">B5V00_02545</name>
</gene>
<dbReference type="OrthoDB" id="9819217at2"/>
<comment type="caution">
    <text evidence="2">The sequence shown here is derived from an EMBL/GenBank/DDBJ whole genome shotgun (WGS) entry which is preliminary data.</text>
</comment>
<reference evidence="2 3" key="1">
    <citation type="submission" date="2017-03" db="EMBL/GenBank/DDBJ databases">
        <title>Genome sequence of Geothermobacter sp. EPR-M, Deep-Sea Iron Reducer.</title>
        <authorList>
            <person name="Tully B."/>
            <person name="Savalia P."/>
            <person name="Abuyen K."/>
            <person name="Baughan C."/>
            <person name="Romero E."/>
            <person name="Ronkowski C."/>
            <person name="Torres B."/>
            <person name="Tremblay J."/>
            <person name="Trujillo A."/>
            <person name="Tyler M."/>
            <person name="Perez-Rodriguez I."/>
            <person name="Amend J."/>
        </authorList>
    </citation>
    <scope>NUCLEOTIDE SEQUENCE [LARGE SCALE GENOMIC DNA]</scope>
    <source>
        <strain evidence="2 3">EPR-M</strain>
    </source>
</reference>
<keyword evidence="3" id="KW-1185">Reference proteome</keyword>
<keyword evidence="1" id="KW-1133">Transmembrane helix</keyword>
<evidence type="ECO:0000256" key="1">
    <source>
        <dbReference type="SAM" id="Phobius"/>
    </source>
</evidence>
<dbReference type="EMBL" id="NAAD01000002">
    <property type="protein sequence ID" value="ORJ62949.1"/>
    <property type="molecule type" value="Genomic_DNA"/>
</dbReference>
<name>A0A1X0YCW9_9BACT</name>
<proteinExistence type="predicted"/>
<dbReference type="Proteomes" id="UP000193136">
    <property type="component" value="Unassembled WGS sequence"/>
</dbReference>
<dbReference type="RefSeq" id="WP_085009189.1">
    <property type="nucleotide sequence ID" value="NZ_NAAD01000002.1"/>
</dbReference>
<protein>
    <submittedName>
        <fullName evidence="2">Uncharacterized protein</fullName>
    </submittedName>
</protein>
<keyword evidence="1" id="KW-0472">Membrane</keyword>
<keyword evidence="1" id="KW-0812">Transmembrane</keyword>
<dbReference type="STRING" id="1969733.B5V00_02545"/>
<evidence type="ECO:0000313" key="2">
    <source>
        <dbReference type="EMBL" id="ORJ62949.1"/>
    </source>
</evidence>
<evidence type="ECO:0000313" key="3">
    <source>
        <dbReference type="Proteomes" id="UP000193136"/>
    </source>
</evidence>
<sequence length="239" mass="27784">MDFISNHQWVIILAPFLIIATIGVILGTKNLKREKAVRKEAQAFGYIANDKNNVKKLDDIPDFFLLAPQGKHERFLQIRNIINGYFDNIEFVMFDYMSTYSKGRTNIITALAFPLPDDIHCDFLLTPIDRISRIHKYAIDIASNYSSLNPEYRKIDVIDNGDFSDNYLLYSNNEQTVKRLFNENTIRILSKKHSRGWHIVCKNGWMNLYHSNKTVTPGDMHDFLKKAKTIYETILAEQT</sequence>
<dbReference type="AlphaFoldDB" id="A0A1X0YCW9"/>
<organism evidence="2 3">
    <name type="scientific">Geothermobacter hydrogeniphilus</name>
    <dbReference type="NCBI Taxonomy" id="1969733"/>
    <lineage>
        <taxon>Bacteria</taxon>
        <taxon>Pseudomonadati</taxon>
        <taxon>Thermodesulfobacteriota</taxon>
        <taxon>Desulfuromonadia</taxon>
        <taxon>Desulfuromonadales</taxon>
        <taxon>Geothermobacteraceae</taxon>
        <taxon>Geothermobacter</taxon>
    </lineage>
</organism>
<feature type="transmembrane region" description="Helical" evidence="1">
    <location>
        <begin position="6"/>
        <end position="28"/>
    </location>
</feature>
<accession>A0A1X0YCW9</accession>